<keyword evidence="4" id="KW-1185">Reference proteome</keyword>
<gene>
    <name evidence="3" type="ORF">JY500_16510</name>
</gene>
<accession>A0ABX7M3P6</accession>
<name>A0ABX7M3P6_9RHOO</name>
<dbReference type="Proteomes" id="UP000663570">
    <property type="component" value="Chromosome"/>
</dbReference>
<feature type="chain" id="PRO_5046601977" evidence="2">
    <location>
        <begin position="22"/>
        <end position="320"/>
    </location>
</feature>
<sequence length="320" mass="36639">MTRKTLLLWCGMALVCTPAWGEVGKLTKQWIERPWEYRYLLYVRDPYGWMHARESHAKDVNNDPVNAYEYSIDLPVYFDPQWTLTPKVPEDEAPQSWPALNVVRLDVAKDRKVAQRALNGDVLRARLNGHEDIVLTPSDTDPAYVITFGEFFMGAPEAADPRYSPSICSTLHGDTVPPDQGGRYGLPSKNDTWSGEGFFGCREWAAQLYDRDRPYIDVTSYEMVEDYDKKPNKKGKYPLKPATFIKPFIGFSRFSDPQKPVIGRYGEQWYCITDCPNGTAPGEIADIHAWAARFGWKPPQRPKNPRQFINKRVNPGELID</sequence>
<evidence type="ECO:0000256" key="2">
    <source>
        <dbReference type="SAM" id="SignalP"/>
    </source>
</evidence>
<organism evidence="3 4">
    <name type="scientific">Niveibacterium microcysteis</name>
    <dbReference type="NCBI Taxonomy" id="2811415"/>
    <lineage>
        <taxon>Bacteria</taxon>
        <taxon>Pseudomonadati</taxon>
        <taxon>Pseudomonadota</taxon>
        <taxon>Betaproteobacteria</taxon>
        <taxon>Rhodocyclales</taxon>
        <taxon>Rhodocyclaceae</taxon>
        <taxon>Niveibacterium</taxon>
    </lineage>
</organism>
<dbReference type="RefSeq" id="WP_206253851.1">
    <property type="nucleotide sequence ID" value="NZ_CP071060.1"/>
</dbReference>
<proteinExistence type="predicted"/>
<reference evidence="3 4" key="1">
    <citation type="submission" date="2021-02" db="EMBL/GenBank/DDBJ databases">
        <title>Niveibacterium changnyeongensis HC41.</title>
        <authorList>
            <person name="Kang M."/>
        </authorList>
    </citation>
    <scope>NUCLEOTIDE SEQUENCE [LARGE SCALE GENOMIC DNA]</scope>
    <source>
        <strain evidence="3 4">HC41</strain>
    </source>
</reference>
<keyword evidence="2" id="KW-0732">Signal</keyword>
<evidence type="ECO:0000256" key="1">
    <source>
        <dbReference type="SAM" id="MobiDB-lite"/>
    </source>
</evidence>
<feature type="region of interest" description="Disordered" evidence="1">
    <location>
        <begin position="298"/>
        <end position="320"/>
    </location>
</feature>
<feature type="signal peptide" evidence="2">
    <location>
        <begin position="1"/>
        <end position="21"/>
    </location>
</feature>
<protein>
    <submittedName>
        <fullName evidence="3">Uncharacterized protein</fullName>
    </submittedName>
</protein>
<dbReference type="EMBL" id="CP071060">
    <property type="protein sequence ID" value="QSI76061.1"/>
    <property type="molecule type" value="Genomic_DNA"/>
</dbReference>
<evidence type="ECO:0000313" key="3">
    <source>
        <dbReference type="EMBL" id="QSI76061.1"/>
    </source>
</evidence>
<evidence type="ECO:0000313" key="4">
    <source>
        <dbReference type="Proteomes" id="UP000663570"/>
    </source>
</evidence>